<evidence type="ECO:0008006" key="3">
    <source>
        <dbReference type="Google" id="ProtNLM"/>
    </source>
</evidence>
<reference evidence="1 2" key="1">
    <citation type="submission" date="2023-04" db="EMBL/GenBank/DDBJ databases">
        <title>Spirochaete genome identified in red abalone sample constitutes a novel genus.</title>
        <authorList>
            <person name="Sharma S.P."/>
            <person name="Purcell C.M."/>
            <person name="Hyde J.R."/>
            <person name="Severin A.J."/>
        </authorList>
    </citation>
    <scope>NUCLEOTIDE SEQUENCE [LARGE SCALE GENOMIC DNA]</scope>
    <source>
        <strain evidence="1 2">SP-2023</strain>
    </source>
</reference>
<keyword evidence="2" id="KW-1185">Reference proteome</keyword>
<dbReference type="EMBL" id="CP123443">
    <property type="protein sequence ID" value="WGK68652.1"/>
    <property type="molecule type" value="Genomic_DNA"/>
</dbReference>
<proteinExistence type="predicted"/>
<name>A0ABY8MF84_9SPIO</name>
<dbReference type="RefSeq" id="WP_326926838.1">
    <property type="nucleotide sequence ID" value="NZ_CP123443.1"/>
</dbReference>
<sequence>MTHSPILCSLVSAILRKRNICKIGVLLLTGALSLVPSLVAQDPAIKTETIETEDLVLGKEGRNYHYKKLFRRGQDRYETYTVKGQQVQIEQTPVIGLNKPQFVPEFSGKQDLLRDFRSYGANDFVELFFEMKEFPANADTLYILNRLLQMETMTGTRYFSTRQQEMTTYITSCYIVDAAKSKEKQEPPQFRKLPTEPIRIIIRQDDNRFTATWYDVTIRVGQDGSLRMTMNNITPIYVQFIFYFKAIDAQKVRHEIVILPNKDQGKSPLIYALSQIHNERTRVMGIELDLGNSFNRRMSGVQGWISQRIYPY</sequence>
<evidence type="ECO:0000313" key="2">
    <source>
        <dbReference type="Proteomes" id="UP001228690"/>
    </source>
</evidence>
<dbReference type="InterPro" id="IPR046745">
    <property type="entry name" value="DUF6675"/>
</dbReference>
<gene>
    <name evidence="1" type="ORF">P0082_09200</name>
</gene>
<organism evidence="1 2">
    <name type="scientific">Candidatus Haliotispira prima</name>
    <dbReference type="NCBI Taxonomy" id="3034016"/>
    <lineage>
        <taxon>Bacteria</taxon>
        <taxon>Pseudomonadati</taxon>
        <taxon>Spirochaetota</taxon>
        <taxon>Spirochaetia</taxon>
        <taxon>Spirochaetales</taxon>
        <taxon>Spirochaetaceae</taxon>
        <taxon>Candidatus Haliotispira</taxon>
    </lineage>
</organism>
<accession>A0ABY8MF84</accession>
<evidence type="ECO:0000313" key="1">
    <source>
        <dbReference type="EMBL" id="WGK68652.1"/>
    </source>
</evidence>
<dbReference type="Pfam" id="PF20380">
    <property type="entry name" value="DUF6675"/>
    <property type="match status" value="1"/>
</dbReference>
<protein>
    <recommendedName>
        <fullName evidence="3">Sigma E regulatory protein, MucB/RseB</fullName>
    </recommendedName>
</protein>
<dbReference type="Proteomes" id="UP001228690">
    <property type="component" value="Chromosome"/>
</dbReference>